<dbReference type="PANTHER" id="PTHR48106">
    <property type="entry name" value="QUINONE OXIDOREDUCTASE PIG3-RELATED"/>
    <property type="match status" value="1"/>
</dbReference>
<dbReference type="InterPro" id="IPR013154">
    <property type="entry name" value="ADH-like_N"/>
</dbReference>
<accession>A0ABV3BLU4</accession>
<dbReference type="EMBL" id="JBEYXV010000007">
    <property type="protein sequence ID" value="MEU6821958.1"/>
    <property type="molecule type" value="Genomic_DNA"/>
</dbReference>
<evidence type="ECO:0000313" key="6">
    <source>
        <dbReference type="Proteomes" id="UP001551176"/>
    </source>
</evidence>
<dbReference type="InterPro" id="IPR002328">
    <property type="entry name" value="ADH_Zn_CS"/>
</dbReference>
<dbReference type="SUPFAM" id="SSF51735">
    <property type="entry name" value="NAD(P)-binding Rossmann-fold domains"/>
    <property type="match status" value="1"/>
</dbReference>
<reference evidence="5 6" key="1">
    <citation type="submission" date="2024-06" db="EMBL/GenBank/DDBJ databases">
        <title>The Natural Products Discovery Center: Release of the First 8490 Sequenced Strains for Exploring Actinobacteria Biosynthetic Diversity.</title>
        <authorList>
            <person name="Kalkreuter E."/>
            <person name="Kautsar S.A."/>
            <person name="Yang D."/>
            <person name="Bader C.D."/>
            <person name="Teijaro C.N."/>
            <person name="Fluegel L."/>
            <person name="Davis C.M."/>
            <person name="Simpson J.R."/>
            <person name="Lauterbach L."/>
            <person name="Steele A.D."/>
            <person name="Gui C."/>
            <person name="Meng S."/>
            <person name="Li G."/>
            <person name="Viehrig K."/>
            <person name="Ye F."/>
            <person name="Su P."/>
            <person name="Kiefer A.F."/>
            <person name="Nichols A."/>
            <person name="Cepeda A.J."/>
            <person name="Yan W."/>
            <person name="Fan B."/>
            <person name="Jiang Y."/>
            <person name="Adhikari A."/>
            <person name="Zheng C.-J."/>
            <person name="Schuster L."/>
            <person name="Cowan T.M."/>
            <person name="Smanski M.J."/>
            <person name="Chevrette M.G."/>
            <person name="De Carvalho L.P.S."/>
            <person name="Shen B."/>
        </authorList>
    </citation>
    <scope>NUCLEOTIDE SEQUENCE [LARGE SCALE GENOMIC DNA]</scope>
    <source>
        <strain evidence="5 6">NPDC046838</strain>
    </source>
</reference>
<dbReference type="InterPro" id="IPR011032">
    <property type="entry name" value="GroES-like_sf"/>
</dbReference>
<proteinExistence type="inferred from homology"/>
<dbReference type="PANTHER" id="PTHR48106:SF5">
    <property type="entry name" value="ZINC-CONTAINING ALCOHOL DEHYDROGENASE"/>
    <property type="match status" value="1"/>
</dbReference>
<dbReference type="RefSeq" id="WP_359348537.1">
    <property type="nucleotide sequence ID" value="NZ_JBEYXV010000007.1"/>
</dbReference>
<dbReference type="SMART" id="SM00829">
    <property type="entry name" value="PKS_ER"/>
    <property type="match status" value="1"/>
</dbReference>
<organism evidence="5 6">
    <name type="scientific">Streptomyces atriruber</name>
    <dbReference type="NCBI Taxonomy" id="545121"/>
    <lineage>
        <taxon>Bacteria</taxon>
        <taxon>Bacillati</taxon>
        <taxon>Actinomycetota</taxon>
        <taxon>Actinomycetes</taxon>
        <taxon>Kitasatosporales</taxon>
        <taxon>Streptomycetaceae</taxon>
        <taxon>Streptomyces</taxon>
    </lineage>
</organism>
<evidence type="ECO:0000256" key="3">
    <source>
        <dbReference type="RuleBase" id="RU361277"/>
    </source>
</evidence>
<keyword evidence="6" id="KW-1185">Reference proteome</keyword>
<feature type="domain" description="Enoyl reductase (ER)" evidence="4">
    <location>
        <begin position="15"/>
        <end position="325"/>
    </location>
</feature>
<keyword evidence="3" id="KW-0479">Metal-binding</keyword>
<comment type="caution">
    <text evidence="5">The sequence shown here is derived from an EMBL/GenBank/DDBJ whole genome shotgun (WGS) entry which is preliminary data.</text>
</comment>
<protein>
    <submittedName>
        <fullName evidence="5">Zinc-dependent alcohol dehydrogenase family protein</fullName>
    </submittedName>
</protein>
<name>A0ABV3BLU4_9ACTN</name>
<dbReference type="SUPFAM" id="SSF50129">
    <property type="entry name" value="GroES-like"/>
    <property type="match status" value="1"/>
</dbReference>
<dbReference type="Gene3D" id="3.40.50.720">
    <property type="entry name" value="NAD(P)-binding Rossmann-like Domain"/>
    <property type="match status" value="1"/>
</dbReference>
<gene>
    <name evidence="5" type="ORF">ABZ921_15105</name>
</gene>
<dbReference type="Pfam" id="PF08240">
    <property type="entry name" value="ADH_N"/>
    <property type="match status" value="1"/>
</dbReference>
<evidence type="ECO:0000256" key="2">
    <source>
        <dbReference type="ARBA" id="ARBA00023002"/>
    </source>
</evidence>
<dbReference type="Proteomes" id="UP001551176">
    <property type="component" value="Unassembled WGS sequence"/>
</dbReference>
<sequence length="329" mass="34621">MTTTTARTVLFDEVGGPDVLRIEELPLPAPGPGEVLLRVEALGLNRADTLFRAGLYFYQPSLPASRLGHEASGIVEAVGDDVRDLSPGDAVLTGPGIEMSTQGVHADRVVLPARAVQPRPAGLDAVTWLTYSTAYGGLLETGGLRPGDHVVITAASSGVGVAALQTAARIGAVPIAVTRTGAKERQLRDSGAALVIASDTADVVQEVRRFTADRGAELVFDAVGGPGTAELARALTPEGTVVVYGTLDRRPLTMPLNWPLSVHGYADAHLTSTPDGLRRVNAFIASGLRDGTFRPVIGEVFEGLDRIRDAHRLMESNAHVGKIVVRLTH</sequence>
<dbReference type="Pfam" id="PF00107">
    <property type="entry name" value="ADH_zinc_N"/>
    <property type="match status" value="1"/>
</dbReference>
<evidence type="ECO:0000313" key="5">
    <source>
        <dbReference type="EMBL" id="MEU6821958.1"/>
    </source>
</evidence>
<dbReference type="PROSITE" id="PS00059">
    <property type="entry name" value="ADH_ZINC"/>
    <property type="match status" value="1"/>
</dbReference>
<dbReference type="CDD" id="cd08268">
    <property type="entry name" value="MDR2"/>
    <property type="match status" value="1"/>
</dbReference>
<evidence type="ECO:0000256" key="1">
    <source>
        <dbReference type="ARBA" id="ARBA00022857"/>
    </source>
</evidence>
<evidence type="ECO:0000259" key="4">
    <source>
        <dbReference type="SMART" id="SM00829"/>
    </source>
</evidence>
<keyword evidence="3" id="KW-0862">Zinc</keyword>
<comment type="similarity">
    <text evidence="3">Belongs to the zinc-containing alcohol dehydrogenase family.</text>
</comment>
<dbReference type="InterPro" id="IPR013149">
    <property type="entry name" value="ADH-like_C"/>
</dbReference>
<comment type="cofactor">
    <cofactor evidence="3">
        <name>Zn(2+)</name>
        <dbReference type="ChEBI" id="CHEBI:29105"/>
    </cofactor>
</comment>
<dbReference type="InterPro" id="IPR036291">
    <property type="entry name" value="NAD(P)-bd_dom_sf"/>
</dbReference>
<dbReference type="Gene3D" id="3.90.180.10">
    <property type="entry name" value="Medium-chain alcohol dehydrogenases, catalytic domain"/>
    <property type="match status" value="1"/>
</dbReference>
<keyword evidence="1" id="KW-0521">NADP</keyword>
<keyword evidence="2" id="KW-0560">Oxidoreductase</keyword>
<dbReference type="InterPro" id="IPR020843">
    <property type="entry name" value="ER"/>
</dbReference>